<dbReference type="InterPro" id="IPR024088">
    <property type="entry name" value="Tyr-tRNA-ligase_bac-type"/>
</dbReference>
<dbReference type="InterPro" id="IPR032005">
    <property type="entry name" value="TyrRSs_C"/>
</dbReference>
<dbReference type="EC" id="6.1.1.1" evidence="8"/>
<keyword evidence="2 8" id="KW-0436">Ligase</keyword>
<name>A0A0J6IAA6_COCPO</name>
<keyword evidence="5 8" id="KW-0648">Protein biosynthesis</keyword>
<feature type="domain" description="Tyrosyl-tRNA synthetase C-terminal" evidence="9">
    <location>
        <begin position="464"/>
        <end position="579"/>
    </location>
</feature>
<dbReference type="InterPro" id="IPR036986">
    <property type="entry name" value="S4_RNA-bd_sf"/>
</dbReference>
<dbReference type="GO" id="GO:0005524">
    <property type="term" value="F:ATP binding"/>
    <property type="evidence" value="ECO:0007669"/>
    <property type="project" value="UniProtKB-KW"/>
</dbReference>
<evidence type="ECO:0000256" key="3">
    <source>
        <dbReference type="ARBA" id="ARBA00022741"/>
    </source>
</evidence>
<evidence type="ECO:0000256" key="4">
    <source>
        <dbReference type="ARBA" id="ARBA00022840"/>
    </source>
</evidence>
<comment type="similarity">
    <text evidence="1 8">Belongs to the class-I aminoacyl-tRNA synthetase family.</text>
</comment>
<dbReference type="Gene3D" id="3.40.50.620">
    <property type="entry name" value="HUPs"/>
    <property type="match status" value="1"/>
</dbReference>
<dbReference type="PRINTS" id="PR01040">
    <property type="entry name" value="TRNASYNTHTYR"/>
</dbReference>
<dbReference type="FunFam" id="1.10.240.10:FF:000001">
    <property type="entry name" value="Tyrosine--tRNA ligase"/>
    <property type="match status" value="1"/>
</dbReference>
<evidence type="ECO:0000256" key="1">
    <source>
        <dbReference type="ARBA" id="ARBA00005594"/>
    </source>
</evidence>
<dbReference type="VEuPathDB" id="FungiDB:CPAG_04859"/>
<dbReference type="InterPro" id="IPR002305">
    <property type="entry name" value="aa-tRNA-synth_Ic"/>
</dbReference>
<proteinExistence type="inferred from homology"/>
<evidence type="ECO:0000256" key="6">
    <source>
        <dbReference type="ARBA" id="ARBA00023146"/>
    </source>
</evidence>
<comment type="catalytic activity">
    <reaction evidence="7 8">
        <text>tRNA(Tyr) + L-tyrosine + ATP = L-tyrosyl-tRNA(Tyr) + AMP + diphosphate + H(+)</text>
        <dbReference type="Rhea" id="RHEA:10220"/>
        <dbReference type="Rhea" id="RHEA-COMP:9706"/>
        <dbReference type="Rhea" id="RHEA-COMP:9707"/>
        <dbReference type="ChEBI" id="CHEBI:15378"/>
        <dbReference type="ChEBI" id="CHEBI:30616"/>
        <dbReference type="ChEBI" id="CHEBI:33019"/>
        <dbReference type="ChEBI" id="CHEBI:58315"/>
        <dbReference type="ChEBI" id="CHEBI:78442"/>
        <dbReference type="ChEBI" id="CHEBI:78536"/>
        <dbReference type="ChEBI" id="CHEBI:456215"/>
        <dbReference type="EC" id="6.1.1.1"/>
    </reaction>
</comment>
<dbReference type="GO" id="GO:0005739">
    <property type="term" value="C:mitochondrion"/>
    <property type="evidence" value="ECO:0007669"/>
    <property type="project" value="TreeGrafter"/>
</dbReference>
<dbReference type="GO" id="GO:0005829">
    <property type="term" value="C:cytosol"/>
    <property type="evidence" value="ECO:0007669"/>
    <property type="project" value="TreeGrafter"/>
</dbReference>
<dbReference type="InterPro" id="IPR002307">
    <property type="entry name" value="Tyr-tRNA-ligase"/>
</dbReference>
<evidence type="ECO:0000313" key="11">
    <source>
        <dbReference type="Proteomes" id="UP000054567"/>
    </source>
</evidence>
<dbReference type="PANTHER" id="PTHR11766">
    <property type="entry name" value="TYROSYL-TRNA SYNTHETASE"/>
    <property type="match status" value="1"/>
</dbReference>
<dbReference type="PROSITE" id="PS00178">
    <property type="entry name" value="AA_TRNA_LIGASE_I"/>
    <property type="match status" value="1"/>
</dbReference>
<dbReference type="GO" id="GO:0004831">
    <property type="term" value="F:tyrosine-tRNA ligase activity"/>
    <property type="evidence" value="ECO:0007669"/>
    <property type="project" value="UniProtKB-EC"/>
</dbReference>
<dbReference type="SMR" id="A0A0J6IAA6"/>
<reference evidence="11" key="3">
    <citation type="journal article" date="2010" name="Genome Res.">
        <title>Population genomic sequencing of Coccidioides fungi reveals recent hybridization and transposon control.</title>
        <authorList>
            <person name="Neafsey D.E."/>
            <person name="Barker B.M."/>
            <person name="Sharpton T.J."/>
            <person name="Stajich J.E."/>
            <person name="Park D.J."/>
            <person name="Whiston E."/>
            <person name="Hung C.-Y."/>
            <person name="McMahan C."/>
            <person name="White J."/>
            <person name="Sykes S."/>
            <person name="Heiman D."/>
            <person name="Young S."/>
            <person name="Zeng Q."/>
            <person name="Abouelleil A."/>
            <person name="Aftuck L."/>
            <person name="Bessette D."/>
            <person name="Brown A."/>
            <person name="FitzGerald M."/>
            <person name="Lui A."/>
            <person name="Macdonald J.P."/>
            <person name="Priest M."/>
            <person name="Orbach M.J."/>
            <person name="Galgiani J.N."/>
            <person name="Kirkland T.N."/>
            <person name="Cole G.T."/>
            <person name="Birren B.W."/>
            <person name="Henn M.R."/>
            <person name="Taylor J.W."/>
            <person name="Rounsley S.D."/>
        </authorList>
    </citation>
    <scope>NUCLEOTIDE SEQUENCE [LARGE SCALE GENOMIC DNA]</scope>
    <source>
        <strain evidence="11">RMSCC 3488</strain>
    </source>
</reference>
<keyword evidence="3 8" id="KW-0547">Nucleotide-binding</keyword>
<dbReference type="Pfam" id="PF16714">
    <property type="entry name" value="TyrRSs_C"/>
    <property type="match status" value="1"/>
</dbReference>
<dbReference type="InterPro" id="IPR014729">
    <property type="entry name" value="Rossmann-like_a/b/a_fold"/>
</dbReference>
<dbReference type="PANTHER" id="PTHR11766:SF0">
    <property type="entry name" value="TYROSINE--TRNA LIGASE, MITOCHONDRIAL"/>
    <property type="match status" value="1"/>
</dbReference>
<organism evidence="10 11">
    <name type="scientific">Coccidioides posadasii RMSCC 3488</name>
    <dbReference type="NCBI Taxonomy" id="454284"/>
    <lineage>
        <taxon>Eukaryota</taxon>
        <taxon>Fungi</taxon>
        <taxon>Dikarya</taxon>
        <taxon>Ascomycota</taxon>
        <taxon>Pezizomycotina</taxon>
        <taxon>Eurotiomycetes</taxon>
        <taxon>Eurotiomycetidae</taxon>
        <taxon>Onygenales</taxon>
        <taxon>Onygenaceae</taxon>
        <taxon>Coccidioides</taxon>
    </lineage>
</organism>
<protein>
    <recommendedName>
        <fullName evidence="8">Tyrosine--tRNA ligase</fullName>
        <ecNumber evidence="8">6.1.1.1</ecNumber>
    </recommendedName>
    <alternativeName>
        <fullName evidence="8">Tyrosyl-tRNA synthetase</fullName>
    </alternativeName>
</protein>
<evidence type="ECO:0000259" key="9">
    <source>
        <dbReference type="Pfam" id="PF16714"/>
    </source>
</evidence>
<dbReference type="SUPFAM" id="SSF52374">
    <property type="entry name" value="Nucleotidylyl transferase"/>
    <property type="match status" value="1"/>
</dbReference>
<dbReference type="EMBL" id="DS268111">
    <property type="protein sequence ID" value="KMM68532.1"/>
    <property type="molecule type" value="Genomic_DNA"/>
</dbReference>
<dbReference type="Gene3D" id="1.10.240.10">
    <property type="entry name" value="Tyrosyl-Transfer RNA Synthetase"/>
    <property type="match status" value="1"/>
</dbReference>
<dbReference type="AlphaFoldDB" id="A0A0J6IAA6"/>
<keyword evidence="6 8" id="KW-0030">Aminoacyl-tRNA synthetase</keyword>
<dbReference type="NCBIfam" id="TIGR00234">
    <property type="entry name" value="tyrS"/>
    <property type="match status" value="1"/>
</dbReference>
<evidence type="ECO:0000313" key="10">
    <source>
        <dbReference type="EMBL" id="KMM68532.1"/>
    </source>
</evidence>
<dbReference type="OrthoDB" id="337870at2759"/>
<sequence>MRCKLSRSTLHRTACLSCRREILRAYSTRCTTIRNAAHAQLNGASVAQKRHITQQHLRRTAEAEEQWKLQAKEIEAGRKQSFLSFLEERGLVNSVVGQRDALDKLITRKRVGFYAGVDPTAPSLHIGHMLPFMILGWAYVHGLKAVFLIGGSTAKIGDPTGRLEGRPLMDGATRRANIANIHLQLKRLGFSFEKYGRKHGFEWEWAWRRALENNNTWWNKQSLKEVMEVLGTSLRLGPMLGRDYVKSRLASGEGMSIAEFCYPIMQGWDFWYLFQRKVQVQVGGSDQYGNILFGMDAIKGILKANPESEWAPKKDEDPDLANPYGITTPLLTTASGEKIGKSAGNAVWLDKDMTSCYDLYQYFVRVADSDVERYLKMFTFVPTPAIKELMEEHAKDPSKRVAQHKLAREFVELIHGSLSAEQAAKDHRTLFMTKASAGAPEGLAAEIEHAETDNAEGKHQKLHAFETATPHIILPRSLVINQFFHKVLWSAGMVSSKSEGFRLIVNNGVHVASRSDSREVMGDGVSYIPVKTWPANITEKFVIDGRLLILRIGKWNLKIIKIVPDSEYAKMGLNAPGWEEHESPEERANDKKLFTGRKIKGHRVKLPAFAQIPKPEIKHWTPGNPIGVLPKDGDE</sequence>
<dbReference type="Pfam" id="PF00579">
    <property type="entry name" value="tRNA-synt_1b"/>
    <property type="match status" value="1"/>
</dbReference>
<keyword evidence="4 8" id="KW-0067">ATP-binding</keyword>
<dbReference type="GO" id="GO:0003723">
    <property type="term" value="F:RNA binding"/>
    <property type="evidence" value="ECO:0007669"/>
    <property type="project" value="InterPro"/>
</dbReference>
<reference evidence="10 11" key="1">
    <citation type="submission" date="2007-06" db="EMBL/GenBank/DDBJ databases">
        <title>The Genome Sequence of Coccidioides posadasii RMSCC_3488.</title>
        <authorList>
            <consortium name="Coccidioides Genome Resources Consortium"/>
            <consortium name="The Broad Institute Genome Sequencing Platform"/>
            <person name="Henn M.R."/>
            <person name="Sykes S."/>
            <person name="Young S."/>
            <person name="Jaffe D."/>
            <person name="Berlin A."/>
            <person name="Alvarez P."/>
            <person name="Butler J."/>
            <person name="Gnerre S."/>
            <person name="Grabherr M."/>
            <person name="Mauceli E."/>
            <person name="Brockman W."/>
            <person name="Kodira C."/>
            <person name="Alvarado L."/>
            <person name="Zeng Q."/>
            <person name="Crawford M."/>
            <person name="Antoine C."/>
            <person name="Devon K."/>
            <person name="Galgiani J."/>
            <person name="Orsborn K."/>
            <person name="Lewis M.L."/>
            <person name="Nusbaum C."/>
            <person name="Galagan J."/>
            <person name="Birren B."/>
        </authorList>
    </citation>
    <scope>NUCLEOTIDE SEQUENCE [LARGE SCALE GENOMIC DNA]</scope>
    <source>
        <strain evidence="10 11">RMSCC 3488</strain>
    </source>
</reference>
<gene>
    <name evidence="10" type="ORF">CPAG_04859</name>
</gene>
<dbReference type="Proteomes" id="UP000054567">
    <property type="component" value="Unassembled WGS sequence"/>
</dbReference>
<evidence type="ECO:0000256" key="5">
    <source>
        <dbReference type="ARBA" id="ARBA00022917"/>
    </source>
</evidence>
<evidence type="ECO:0000256" key="2">
    <source>
        <dbReference type="ARBA" id="ARBA00022598"/>
    </source>
</evidence>
<dbReference type="Gene3D" id="3.10.290.10">
    <property type="entry name" value="RNA-binding S4 domain"/>
    <property type="match status" value="1"/>
</dbReference>
<reference evidence="11" key="2">
    <citation type="journal article" date="2009" name="Genome Res.">
        <title>Comparative genomic analyses of the human fungal pathogens Coccidioides and their relatives.</title>
        <authorList>
            <person name="Sharpton T.J."/>
            <person name="Stajich J.E."/>
            <person name="Rounsley S.D."/>
            <person name="Gardner M.J."/>
            <person name="Wortman J.R."/>
            <person name="Jordar V.S."/>
            <person name="Maiti R."/>
            <person name="Kodira C.D."/>
            <person name="Neafsey D.E."/>
            <person name="Zeng Q."/>
            <person name="Hung C.-Y."/>
            <person name="McMahan C."/>
            <person name="Muszewska A."/>
            <person name="Grynberg M."/>
            <person name="Mandel M.A."/>
            <person name="Kellner E.M."/>
            <person name="Barker B.M."/>
            <person name="Galgiani J.N."/>
            <person name="Orbach M.J."/>
            <person name="Kirkland T.N."/>
            <person name="Cole G.T."/>
            <person name="Henn M.R."/>
            <person name="Birren B.W."/>
            <person name="Taylor J.W."/>
        </authorList>
    </citation>
    <scope>NUCLEOTIDE SEQUENCE [LARGE SCALE GENOMIC DNA]</scope>
    <source>
        <strain evidence="11">RMSCC 3488</strain>
    </source>
</reference>
<dbReference type="CDD" id="cd00805">
    <property type="entry name" value="TyrRS_core"/>
    <property type="match status" value="1"/>
</dbReference>
<dbReference type="FunFam" id="3.40.50.620:FF:000227">
    <property type="entry name" value="Tyrosine--tRNA ligase"/>
    <property type="match status" value="1"/>
</dbReference>
<dbReference type="GO" id="GO:0006437">
    <property type="term" value="P:tyrosyl-tRNA aminoacylation"/>
    <property type="evidence" value="ECO:0007669"/>
    <property type="project" value="InterPro"/>
</dbReference>
<evidence type="ECO:0000256" key="8">
    <source>
        <dbReference type="RuleBase" id="RU361234"/>
    </source>
</evidence>
<evidence type="ECO:0000256" key="7">
    <source>
        <dbReference type="ARBA" id="ARBA00048248"/>
    </source>
</evidence>
<dbReference type="InterPro" id="IPR001412">
    <property type="entry name" value="aa-tRNA-synth_I_CS"/>
</dbReference>
<accession>A0A0J6IAA6</accession>